<keyword evidence="2" id="KW-1185">Reference proteome</keyword>
<dbReference type="VEuPathDB" id="TrichDB:TVAGG3_0011920"/>
<evidence type="ECO:0000313" key="2">
    <source>
        <dbReference type="Proteomes" id="UP000001542"/>
    </source>
</evidence>
<name>A2DZJ0_TRIV3</name>
<dbReference type="SMR" id="A2DZJ0"/>
<proteinExistence type="predicted"/>
<reference evidence="1" key="1">
    <citation type="submission" date="2006-10" db="EMBL/GenBank/DDBJ databases">
        <authorList>
            <person name="Amadeo P."/>
            <person name="Zhao Q."/>
            <person name="Wortman J."/>
            <person name="Fraser-Liggett C."/>
            <person name="Carlton J."/>
        </authorList>
    </citation>
    <scope>NUCLEOTIDE SEQUENCE</scope>
    <source>
        <strain evidence="1">G3</strain>
    </source>
</reference>
<dbReference type="VEuPathDB" id="TrichDB:TVAG_373270"/>
<sequence>MRIYVTQPKQSRIAIEADPSISLDSLKEILIKDHKYMDGTYVFIQNGKIFPFTTHLDAFKEDSIIFIYIKDPFPPGEKSVPLDADYFYSHPEEVQRLLEVFEARNIESVILTAESRNISLQNIQLIGLYPRIGQTITSDYDANLMQLSDKQRQDFQRVLQFTRDTVDRDVALQTFIACDHNPDLTLNCL</sequence>
<dbReference type="KEGG" id="tva:4772182"/>
<organism evidence="1 2">
    <name type="scientific">Trichomonas vaginalis (strain ATCC PRA-98 / G3)</name>
    <dbReference type="NCBI Taxonomy" id="412133"/>
    <lineage>
        <taxon>Eukaryota</taxon>
        <taxon>Metamonada</taxon>
        <taxon>Parabasalia</taxon>
        <taxon>Trichomonadida</taxon>
        <taxon>Trichomonadidae</taxon>
        <taxon>Trichomonas</taxon>
    </lineage>
</organism>
<evidence type="ECO:0008006" key="3">
    <source>
        <dbReference type="Google" id="ProtNLM"/>
    </source>
</evidence>
<protein>
    <recommendedName>
        <fullName evidence="3">Ubiquitin-like domain-containing protein</fullName>
    </recommendedName>
</protein>
<accession>A2DZJ0</accession>
<evidence type="ECO:0000313" key="1">
    <source>
        <dbReference type="EMBL" id="EAY14194.1"/>
    </source>
</evidence>
<dbReference type="AlphaFoldDB" id="A2DZJ0"/>
<dbReference type="Proteomes" id="UP000001542">
    <property type="component" value="Unassembled WGS sequence"/>
</dbReference>
<reference evidence="1" key="2">
    <citation type="journal article" date="2007" name="Science">
        <title>Draft genome sequence of the sexually transmitted pathogen Trichomonas vaginalis.</title>
        <authorList>
            <person name="Carlton J.M."/>
            <person name="Hirt R.P."/>
            <person name="Silva J.C."/>
            <person name="Delcher A.L."/>
            <person name="Schatz M."/>
            <person name="Zhao Q."/>
            <person name="Wortman J.R."/>
            <person name="Bidwell S.L."/>
            <person name="Alsmark U.C.M."/>
            <person name="Besteiro S."/>
            <person name="Sicheritz-Ponten T."/>
            <person name="Noel C.J."/>
            <person name="Dacks J.B."/>
            <person name="Foster P.G."/>
            <person name="Simillion C."/>
            <person name="Van de Peer Y."/>
            <person name="Miranda-Saavedra D."/>
            <person name="Barton G.J."/>
            <person name="Westrop G.D."/>
            <person name="Mueller S."/>
            <person name="Dessi D."/>
            <person name="Fiori P.L."/>
            <person name="Ren Q."/>
            <person name="Paulsen I."/>
            <person name="Zhang H."/>
            <person name="Bastida-Corcuera F.D."/>
            <person name="Simoes-Barbosa A."/>
            <person name="Brown M.T."/>
            <person name="Hayes R.D."/>
            <person name="Mukherjee M."/>
            <person name="Okumura C.Y."/>
            <person name="Schneider R."/>
            <person name="Smith A.J."/>
            <person name="Vanacova S."/>
            <person name="Villalvazo M."/>
            <person name="Haas B.J."/>
            <person name="Pertea M."/>
            <person name="Feldblyum T.V."/>
            <person name="Utterback T.R."/>
            <person name="Shu C.L."/>
            <person name="Osoegawa K."/>
            <person name="de Jong P.J."/>
            <person name="Hrdy I."/>
            <person name="Horvathova L."/>
            <person name="Zubacova Z."/>
            <person name="Dolezal P."/>
            <person name="Malik S.B."/>
            <person name="Logsdon J.M. Jr."/>
            <person name="Henze K."/>
            <person name="Gupta A."/>
            <person name="Wang C.C."/>
            <person name="Dunne R.L."/>
            <person name="Upcroft J.A."/>
            <person name="Upcroft P."/>
            <person name="White O."/>
            <person name="Salzberg S.L."/>
            <person name="Tang P."/>
            <person name="Chiu C.-H."/>
            <person name="Lee Y.-S."/>
            <person name="Embley T.M."/>
            <person name="Coombs G.H."/>
            <person name="Mottram J.C."/>
            <person name="Tachezy J."/>
            <person name="Fraser-Liggett C.M."/>
            <person name="Johnson P.J."/>
        </authorList>
    </citation>
    <scope>NUCLEOTIDE SEQUENCE [LARGE SCALE GENOMIC DNA]</scope>
    <source>
        <strain evidence="1">G3</strain>
    </source>
</reference>
<dbReference type="InParanoid" id="A2DZJ0"/>
<dbReference type="RefSeq" id="XP_001326417.1">
    <property type="nucleotide sequence ID" value="XM_001326382.1"/>
</dbReference>
<gene>
    <name evidence="1" type="ORF">TVAG_373270</name>
</gene>
<dbReference type="EMBL" id="DS113274">
    <property type="protein sequence ID" value="EAY14194.1"/>
    <property type="molecule type" value="Genomic_DNA"/>
</dbReference>